<feature type="signal peptide" evidence="2">
    <location>
        <begin position="1"/>
        <end position="23"/>
    </location>
</feature>
<reference evidence="3 4" key="1">
    <citation type="submission" date="2020-11" db="EMBL/GenBank/DDBJ databases">
        <authorList>
            <person name="Wallbank WR R."/>
            <person name="Pardo Diaz C."/>
            <person name="Kozak K."/>
            <person name="Martin S."/>
            <person name="Jiggins C."/>
            <person name="Moest M."/>
            <person name="Warren A I."/>
            <person name="Generalovic N T."/>
            <person name="Byers J.R.P. K."/>
            <person name="Montejo-Kovacevich G."/>
            <person name="Yen C E."/>
        </authorList>
    </citation>
    <scope>NUCLEOTIDE SEQUENCE [LARGE SCALE GENOMIC DNA]</scope>
</reference>
<organism evidence="3 4">
    <name type="scientific">Hermetia illucens</name>
    <name type="common">Black soldier fly</name>
    <dbReference type="NCBI Taxonomy" id="343691"/>
    <lineage>
        <taxon>Eukaryota</taxon>
        <taxon>Metazoa</taxon>
        <taxon>Ecdysozoa</taxon>
        <taxon>Arthropoda</taxon>
        <taxon>Hexapoda</taxon>
        <taxon>Insecta</taxon>
        <taxon>Pterygota</taxon>
        <taxon>Neoptera</taxon>
        <taxon>Endopterygota</taxon>
        <taxon>Diptera</taxon>
        <taxon>Brachycera</taxon>
        <taxon>Stratiomyomorpha</taxon>
        <taxon>Stratiomyidae</taxon>
        <taxon>Hermetiinae</taxon>
        <taxon>Hermetia</taxon>
    </lineage>
</organism>
<gene>
    <name evidence="3" type="ORF">HERILL_LOCUS6907</name>
</gene>
<feature type="transmembrane region" description="Helical" evidence="1">
    <location>
        <begin position="196"/>
        <end position="217"/>
    </location>
</feature>
<dbReference type="AlphaFoldDB" id="A0A7R8YST1"/>
<evidence type="ECO:0000256" key="2">
    <source>
        <dbReference type="SAM" id="SignalP"/>
    </source>
</evidence>
<keyword evidence="2" id="KW-0732">Signal</keyword>
<name>A0A7R8YST1_HERIL</name>
<keyword evidence="1" id="KW-0472">Membrane</keyword>
<keyword evidence="1" id="KW-1133">Transmembrane helix</keyword>
<dbReference type="Proteomes" id="UP000594454">
    <property type="component" value="Chromosome 3"/>
</dbReference>
<keyword evidence="1" id="KW-0812">Transmembrane</keyword>
<accession>A0A7R8YST1</accession>
<evidence type="ECO:0000313" key="4">
    <source>
        <dbReference type="Proteomes" id="UP000594454"/>
    </source>
</evidence>
<sequence length="227" mass="26178">MELINGQLFKGLVALMAVPVLLAISVDDHYCRTSHFFEKLADKKVPVYGQERIPPSWITFKQNFKPIRKEETVYVNPSRLTIRKCCEGYNEITPFFGLPKCVPVCENGKWNPTVKLCDCNRNYGGKFCDKDCRRGECVEQPLDYREDEADKKAIREHLQPNKLKLEEAPNKDTSLPKRDDFALTFDHQLPYQNRTLIGILFAVTSIVLYLLGVAMLFKSAENKNREQ</sequence>
<feature type="chain" id="PRO_5031326509" description="EGF-like domain-containing protein" evidence="2">
    <location>
        <begin position="24"/>
        <end position="227"/>
    </location>
</feature>
<proteinExistence type="predicted"/>
<dbReference type="InParanoid" id="A0A7R8YST1"/>
<protein>
    <recommendedName>
        <fullName evidence="5">EGF-like domain-containing protein</fullName>
    </recommendedName>
</protein>
<keyword evidence="4" id="KW-1185">Reference proteome</keyword>
<evidence type="ECO:0008006" key="5">
    <source>
        <dbReference type="Google" id="ProtNLM"/>
    </source>
</evidence>
<evidence type="ECO:0000256" key="1">
    <source>
        <dbReference type="SAM" id="Phobius"/>
    </source>
</evidence>
<evidence type="ECO:0000313" key="3">
    <source>
        <dbReference type="EMBL" id="CAD7083987.1"/>
    </source>
</evidence>
<dbReference type="EMBL" id="LR899011">
    <property type="protein sequence ID" value="CAD7083987.1"/>
    <property type="molecule type" value="Genomic_DNA"/>
</dbReference>